<dbReference type="EMBL" id="KV425985">
    <property type="protein sequence ID" value="KZV93685.1"/>
    <property type="molecule type" value="Genomic_DNA"/>
</dbReference>
<dbReference type="OrthoDB" id="6474464at2759"/>
<dbReference type="GO" id="GO:0003830">
    <property type="term" value="F:beta-1,4-mannosylglycoprotein 4-beta-N-acetylglucosaminyltransferase activity"/>
    <property type="evidence" value="ECO:0007669"/>
    <property type="project" value="InterPro"/>
</dbReference>
<dbReference type="InterPro" id="IPR006813">
    <property type="entry name" value="Glyco_trans_17"/>
</dbReference>
<sequence>MPRALRARALVGLAVFSIVVISSFSYSYQLKNLISYASRPLWDKPDGPTTILAHYHADGVLPDANLCALHGWEARTAEPEVWDAVLFTTELDLLEIRWNELDAVVDKFFILENNVTFTGRAKPEDFALHRTRFAKFEHKIVYKSLAGSIPPDSEPFVVEGKHRGAMTGLLREHLSSTKNGRNPLVIFSDTDEIPAAHTIRLLKKCAFATPLHLRMRTFLYSFEWPYGDTSWRAQVHDWSVTLTNYGHSMQSDVALADAGWHCSFCFRYIDEFVTKMQGYSHADRIGGVKEILRPSHIQEVICKGKDIFNMLPEAYTYKDLISLMNLEPSRSMVGLPRFLVQNAQRFRFLLPGGCKREDRPDDLE</sequence>
<dbReference type="Pfam" id="PF04724">
    <property type="entry name" value="Glyco_transf_17"/>
    <property type="match status" value="1"/>
</dbReference>
<dbReference type="PANTHER" id="PTHR12224:SF0">
    <property type="entry name" value="BETA-1,4-MANNOSYL-GLYCOPROTEIN 4-BETA-N-ACETYLGLUCOSAMINYLTRANSFERASE"/>
    <property type="match status" value="1"/>
</dbReference>
<dbReference type="AlphaFoldDB" id="A0A165IPD2"/>
<keyword evidence="1" id="KW-0808">Transferase</keyword>
<evidence type="ECO:0000313" key="1">
    <source>
        <dbReference type="EMBL" id="KZV93685.1"/>
    </source>
</evidence>
<protein>
    <submittedName>
        <fullName evidence="1">Glycosyltransferase family 17 protein</fullName>
    </submittedName>
</protein>
<dbReference type="InParanoid" id="A0A165IPD2"/>
<dbReference type="Proteomes" id="UP000077266">
    <property type="component" value="Unassembled WGS sequence"/>
</dbReference>
<name>A0A165IPD2_EXIGL</name>
<dbReference type="GO" id="GO:0006044">
    <property type="term" value="P:N-acetylglucosamine metabolic process"/>
    <property type="evidence" value="ECO:0007669"/>
    <property type="project" value="TreeGrafter"/>
</dbReference>
<dbReference type="PANTHER" id="PTHR12224">
    <property type="entry name" value="BETA-1,4-MANNOSYL-GLYCOPROTEIN BETA-1,4-N-ACETYLGLUCOSAMINYL-TRANSFERASE"/>
    <property type="match status" value="1"/>
</dbReference>
<reference evidence="1 2" key="1">
    <citation type="journal article" date="2016" name="Mol. Biol. Evol.">
        <title>Comparative Genomics of Early-Diverging Mushroom-Forming Fungi Provides Insights into the Origins of Lignocellulose Decay Capabilities.</title>
        <authorList>
            <person name="Nagy L.G."/>
            <person name="Riley R."/>
            <person name="Tritt A."/>
            <person name="Adam C."/>
            <person name="Daum C."/>
            <person name="Floudas D."/>
            <person name="Sun H."/>
            <person name="Yadav J.S."/>
            <person name="Pangilinan J."/>
            <person name="Larsson K.H."/>
            <person name="Matsuura K."/>
            <person name="Barry K."/>
            <person name="Labutti K."/>
            <person name="Kuo R."/>
            <person name="Ohm R.A."/>
            <person name="Bhattacharya S.S."/>
            <person name="Shirouzu T."/>
            <person name="Yoshinaga Y."/>
            <person name="Martin F.M."/>
            <person name="Grigoriev I.V."/>
            <person name="Hibbett D.S."/>
        </authorList>
    </citation>
    <scope>NUCLEOTIDE SEQUENCE [LARGE SCALE GENOMIC DNA]</scope>
    <source>
        <strain evidence="1 2">HHB12029</strain>
    </source>
</reference>
<dbReference type="GO" id="GO:0016020">
    <property type="term" value="C:membrane"/>
    <property type="evidence" value="ECO:0007669"/>
    <property type="project" value="InterPro"/>
</dbReference>
<keyword evidence="2" id="KW-1185">Reference proteome</keyword>
<evidence type="ECO:0000313" key="2">
    <source>
        <dbReference type="Proteomes" id="UP000077266"/>
    </source>
</evidence>
<gene>
    <name evidence="1" type="ORF">EXIGLDRAFT_767793</name>
</gene>
<accession>A0A165IPD2</accession>
<organism evidence="1 2">
    <name type="scientific">Exidia glandulosa HHB12029</name>
    <dbReference type="NCBI Taxonomy" id="1314781"/>
    <lineage>
        <taxon>Eukaryota</taxon>
        <taxon>Fungi</taxon>
        <taxon>Dikarya</taxon>
        <taxon>Basidiomycota</taxon>
        <taxon>Agaricomycotina</taxon>
        <taxon>Agaricomycetes</taxon>
        <taxon>Auriculariales</taxon>
        <taxon>Exidiaceae</taxon>
        <taxon>Exidia</taxon>
    </lineage>
</organism>
<dbReference type="STRING" id="1314781.A0A165IPD2"/>
<proteinExistence type="predicted"/>